<proteinExistence type="predicted"/>
<name>A0ABD1NI66_9FABA</name>
<sequence>MEVYVAKFLVTATDENSEAYIPDVAGLGSFEGDTLQNTTYRVQNMNPKTFWLLVVVTLAWRLLMISKNFYCHPKSVDIVDTIVSVVGCEQHGDLSKYRIYCPQKNYHEEAYLESKWVLTAEAFVNDINQTLELH</sequence>
<comment type="caution">
    <text evidence="1">The sequence shown here is derived from an EMBL/GenBank/DDBJ whole genome shotgun (WGS) entry which is preliminary data.</text>
</comment>
<reference evidence="1 2" key="1">
    <citation type="submission" date="2024-08" db="EMBL/GenBank/DDBJ databases">
        <title>Insights into the chromosomal genome structure of Flemingia macrophylla.</title>
        <authorList>
            <person name="Ding Y."/>
            <person name="Zhao Y."/>
            <person name="Bi W."/>
            <person name="Wu M."/>
            <person name="Zhao G."/>
            <person name="Gong Y."/>
            <person name="Li W."/>
            <person name="Zhang P."/>
        </authorList>
    </citation>
    <scope>NUCLEOTIDE SEQUENCE [LARGE SCALE GENOMIC DNA]</scope>
    <source>
        <strain evidence="1">DYQJB</strain>
        <tissue evidence="1">Leaf</tissue>
    </source>
</reference>
<keyword evidence="2" id="KW-1185">Reference proteome</keyword>
<organism evidence="1 2">
    <name type="scientific">Flemingia macrophylla</name>
    <dbReference type="NCBI Taxonomy" id="520843"/>
    <lineage>
        <taxon>Eukaryota</taxon>
        <taxon>Viridiplantae</taxon>
        <taxon>Streptophyta</taxon>
        <taxon>Embryophyta</taxon>
        <taxon>Tracheophyta</taxon>
        <taxon>Spermatophyta</taxon>
        <taxon>Magnoliopsida</taxon>
        <taxon>eudicotyledons</taxon>
        <taxon>Gunneridae</taxon>
        <taxon>Pentapetalae</taxon>
        <taxon>rosids</taxon>
        <taxon>fabids</taxon>
        <taxon>Fabales</taxon>
        <taxon>Fabaceae</taxon>
        <taxon>Papilionoideae</taxon>
        <taxon>50 kb inversion clade</taxon>
        <taxon>NPAAA clade</taxon>
        <taxon>indigoferoid/millettioid clade</taxon>
        <taxon>Phaseoleae</taxon>
        <taxon>Flemingia</taxon>
    </lineage>
</organism>
<protein>
    <submittedName>
        <fullName evidence="1">Uncharacterized protein</fullName>
    </submittedName>
</protein>
<evidence type="ECO:0000313" key="2">
    <source>
        <dbReference type="Proteomes" id="UP001603857"/>
    </source>
</evidence>
<accession>A0ABD1NI66</accession>
<dbReference type="AlphaFoldDB" id="A0ABD1NI66"/>
<evidence type="ECO:0000313" key="1">
    <source>
        <dbReference type="EMBL" id="KAL2347253.1"/>
    </source>
</evidence>
<dbReference type="EMBL" id="JBGMDY010000001">
    <property type="protein sequence ID" value="KAL2347253.1"/>
    <property type="molecule type" value="Genomic_DNA"/>
</dbReference>
<gene>
    <name evidence="1" type="ORF">Fmac_001253</name>
</gene>
<dbReference type="Proteomes" id="UP001603857">
    <property type="component" value="Unassembled WGS sequence"/>
</dbReference>